<sequence length="347" mass="38392">METAENIIPDDFYGKVLRTGWDIFKSRFLILFSLSVTILIPLQVASYFLYKTKLFEAPDSFILKFLIWYGETALNEIAFLPVMMAFTVVVEGAFNDNGIGYLGAVKSGFAYWPRAAVVELLAGFVILGGLLALVLPGIYFYVALLFTMQAVILRDKRGWDALYYSKSLVDGRWVEIFVFGLILSLLIFIPLIIPVVLVIFLKPSEFMRAAVFYPISAITTPFFLTVITVLFLKLEQVGAPQEIQERKRHSLEGIASIAIFMLAMAIAGIGIVSHRVGQDSQFSSLFVLSCCTGIALPFVGLLFGLVGVSQTDARRESAVLGLLLNGAFCAFFIVLVIAGIIRGLFER</sequence>
<keyword evidence="1" id="KW-0472">Membrane</keyword>
<keyword evidence="1" id="KW-1133">Transmembrane helix</keyword>
<feature type="transmembrane region" description="Helical" evidence="1">
    <location>
        <begin position="176"/>
        <end position="200"/>
    </location>
</feature>
<feature type="transmembrane region" description="Helical" evidence="1">
    <location>
        <begin position="285"/>
        <end position="306"/>
    </location>
</feature>
<comment type="caution">
    <text evidence="2">The sequence shown here is derived from an EMBL/GenBank/DDBJ whole genome shotgun (WGS) entry which is preliminary data.</text>
</comment>
<evidence type="ECO:0000313" key="3">
    <source>
        <dbReference type="Proteomes" id="UP000265882"/>
    </source>
</evidence>
<feature type="transmembrane region" description="Helical" evidence="1">
    <location>
        <begin position="253"/>
        <end position="273"/>
    </location>
</feature>
<evidence type="ECO:0000313" key="2">
    <source>
        <dbReference type="EMBL" id="RJP20835.1"/>
    </source>
</evidence>
<proteinExistence type="predicted"/>
<protein>
    <submittedName>
        <fullName evidence="2">Uncharacterized protein</fullName>
    </submittedName>
</protein>
<organism evidence="2 3">
    <name type="scientific">Abyssobacteria bacterium (strain SURF_5)</name>
    <dbReference type="NCBI Taxonomy" id="2093360"/>
    <lineage>
        <taxon>Bacteria</taxon>
        <taxon>Pseudomonadati</taxon>
        <taxon>Candidatus Hydrogenedentota</taxon>
        <taxon>Candidatus Abyssobacteria</taxon>
    </lineage>
</organism>
<accession>A0A3A4NQS5</accession>
<reference evidence="2 3" key="1">
    <citation type="journal article" date="2017" name="ISME J.">
        <title>Energy and carbon metabolisms in a deep terrestrial subsurface fluid microbial community.</title>
        <authorList>
            <person name="Momper L."/>
            <person name="Jungbluth S.P."/>
            <person name="Lee M.D."/>
            <person name="Amend J.P."/>
        </authorList>
    </citation>
    <scope>NUCLEOTIDE SEQUENCE [LARGE SCALE GENOMIC DNA]</scope>
    <source>
        <strain evidence="2">SURF_5</strain>
    </source>
</reference>
<feature type="transmembrane region" description="Helical" evidence="1">
    <location>
        <begin position="28"/>
        <end position="50"/>
    </location>
</feature>
<dbReference type="Proteomes" id="UP000265882">
    <property type="component" value="Unassembled WGS sequence"/>
</dbReference>
<dbReference type="EMBL" id="QZKU01000073">
    <property type="protein sequence ID" value="RJP20835.1"/>
    <property type="molecule type" value="Genomic_DNA"/>
</dbReference>
<feature type="transmembrane region" description="Helical" evidence="1">
    <location>
        <begin position="318"/>
        <end position="341"/>
    </location>
</feature>
<keyword evidence="1" id="KW-0812">Transmembrane</keyword>
<evidence type="ECO:0000256" key="1">
    <source>
        <dbReference type="SAM" id="Phobius"/>
    </source>
</evidence>
<gene>
    <name evidence="2" type="ORF">C4520_10820</name>
</gene>
<feature type="transmembrane region" description="Helical" evidence="1">
    <location>
        <begin position="212"/>
        <end position="232"/>
    </location>
</feature>
<dbReference type="AlphaFoldDB" id="A0A3A4NQS5"/>
<name>A0A3A4NQS5_ABYX5</name>